<feature type="region of interest" description="Disordered" evidence="1">
    <location>
        <begin position="1"/>
        <end position="38"/>
    </location>
</feature>
<dbReference type="Proteomes" id="UP001057375">
    <property type="component" value="Unassembled WGS sequence"/>
</dbReference>
<evidence type="ECO:0000313" key="2">
    <source>
        <dbReference type="EMBL" id="GKT30958.1"/>
    </source>
</evidence>
<sequence>MDCNSARNLIPKARGNPGGSRECSWPANQSHEMGKGAKYPSNSLVAGWAMRDEPNVRVKVPNSTLTDYINGGAWTDSSSADLGSSSRYSSENLEGRCGEGFRDNCVW</sequence>
<proteinExistence type="predicted"/>
<dbReference type="EMBL" id="BQXS01001701">
    <property type="protein sequence ID" value="GKT30958.1"/>
    <property type="molecule type" value="Genomic_DNA"/>
</dbReference>
<organism evidence="2 3">
    <name type="scientific">Aduncisulcus paluster</name>
    <dbReference type="NCBI Taxonomy" id="2918883"/>
    <lineage>
        <taxon>Eukaryota</taxon>
        <taxon>Metamonada</taxon>
        <taxon>Carpediemonas-like organisms</taxon>
        <taxon>Aduncisulcus</taxon>
    </lineage>
</organism>
<keyword evidence="3" id="KW-1185">Reference proteome</keyword>
<gene>
    <name evidence="2" type="ORF">ADUPG1_001768</name>
</gene>
<protein>
    <submittedName>
        <fullName evidence="2">Uncharacterized protein</fullName>
    </submittedName>
</protein>
<reference evidence="2" key="1">
    <citation type="submission" date="2022-03" db="EMBL/GenBank/DDBJ databases">
        <title>Draft genome sequence of Aduncisulcus paluster, a free-living microaerophilic Fornicata.</title>
        <authorList>
            <person name="Yuyama I."/>
            <person name="Kume K."/>
            <person name="Tamura T."/>
            <person name="Inagaki Y."/>
            <person name="Hashimoto T."/>
        </authorList>
    </citation>
    <scope>NUCLEOTIDE SEQUENCE</scope>
    <source>
        <strain evidence="2">NY0171</strain>
    </source>
</reference>
<comment type="caution">
    <text evidence="2">The sequence shown here is derived from an EMBL/GenBank/DDBJ whole genome shotgun (WGS) entry which is preliminary data.</text>
</comment>
<evidence type="ECO:0000256" key="1">
    <source>
        <dbReference type="SAM" id="MobiDB-lite"/>
    </source>
</evidence>
<name>A0ABQ5KHI6_9EUKA</name>
<evidence type="ECO:0000313" key="3">
    <source>
        <dbReference type="Proteomes" id="UP001057375"/>
    </source>
</evidence>
<accession>A0ABQ5KHI6</accession>